<evidence type="ECO:0000313" key="9">
    <source>
        <dbReference type="Proteomes" id="UP000014760"/>
    </source>
</evidence>
<dbReference type="InterPro" id="IPR050953">
    <property type="entry name" value="N4_N6_ade-DNA_methylase"/>
</dbReference>
<evidence type="ECO:0000256" key="5">
    <source>
        <dbReference type="ARBA" id="ARBA00047942"/>
    </source>
</evidence>
<dbReference type="GO" id="GO:0032259">
    <property type="term" value="P:methylation"/>
    <property type="evidence" value="ECO:0007669"/>
    <property type="project" value="UniProtKB-KW"/>
</dbReference>
<dbReference type="OrthoDB" id="10690923at2759"/>
<dbReference type="Proteomes" id="UP000014760">
    <property type="component" value="Unassembled WGS sequence"/>
</dbReference>
<sequence>MAVELAKVALWLHTFTVGAPLSFLDHHLRCGDSLFGSWVRKGIDKAEKYGTPLLLYKSMEKALSAASKMQLIEGLTDAEIAEAKLSKDTFTDVEERTAPLDALLKLIHAFEWLGIKDKAEKIALESFFGGQFGDPISIAMGKKEPKVKREEGQLFAEILDEARQLIAEENFLNWQVTFPGVWRDWEAEALVGGFDAVIGNPPWDRMKLQQVEWFAERRPEIAKAPRAADRKKMIKALEAAGDPLALDYAKASTRAETGTRMARKSGDYPLLSGGDVNLYSLFVERAMTMVKRKGLVGLLVPSGIASDKTAAKFFKGVSTEGRLKAIYDFENKKVFFPDVDS</sequence>
<keyword evidence="9" id="KW-1185">Reference proteome</keyword>
<gene>
    <name evidence="7" type="ORF">CAPTEDRAFT_212539</name>
</gene>
<dbReference type="EC" id="2.1.1.72" evidence="1"/>
<evidence type="ECO:0000313" key="8">
    <source>
        <dbReference type="EnsemblMetazoa" id="CapteP212539"/>
    </source>
</evidence>
<dbReference type="InterPro" id="IPR002052">
    <property type="entry name" value="DNA_methylase_N6_adenine_CS"/>
</dbReference>
<comment type="catalytic activity">
    <reaction evidence="5">
        <text>a 2'-deoxyadenosine in DNA + S-adenosyl-L-methionine = an N(6)-methyl-2'-deoxyadenosine in DNA + S-adenosyl-L-homocysteine + H(+)</text>
        <dbReference type="Rhea" id="RHEA:15197"/>
        <dbReference type="Rhea" id="RHEA-COMP:12418"/>
        <dbReference type="Rhea" id="RHEA-COMP:12419"/>
        <dbReference type="ChEBI" id="CHEBI:15378"/>
        <dbReference type="ChEBI" id="CHEBI:57856"/>
        <dbReference type="ChEBI" id="CHEBI:59789"/>
        <dbReference type="ChEBI" id="CHEBI:90615"/>
        <dbReference type="ChEBI" id="CHEBI:90616"/>
        <dbReference type="EC" id="2.1.1.72"/>
    </reaction>
</comment>
<dbReference type="SUPFAM" id="SSF53335">
    <property type="entry name" value="S-adenosyl-L-methionine-dependent methyltransferases"/>
    <property type="match status" value="1"/>
</dbReference>
<evidence type="ECO:0000313" key="7">
    <source>
        <dbReference type="EMBL" id="ELT99779.1"/>
    </source>
</evidence>
<dbReference type="GO" id="GO:0006304">
    <property type="term" value="P:DNA modification"/>
    <property type="evidence" value="ECO:0007669"/>
    <property type="project" value="InterPro"/>
</dbReference>
<dbReference type="InterPro" id="IPR011639">
    <property type="entry name" value="MethylTrfase_TaqI-like_dom"/>
</dbReference>
<keyword evidence="4" id="KW-0949">S-adenosyl-L-methionine</keyword>
<reference evidence="8" key="3">
    <citation type="submission" date="2015-06" db="UniProtKB">
        <authorList>
            <consortium name="EnsemblMetazoa"/>
        </authorList>
    </citation>
    <scope>IDENTIFICATION</scope>
</reference>
<dbReference type="Gene3D" id="3.40.50.150">
    <property type="entry name" value="Vaccinia Virus protein VP39"/>
    <property type="match status" value="1"/>
</dbReference>
<dbReference type="PANTHER" id="PTHR33841:SF1">
    <property type="entry name" value="DNA METHYLTRANSFERASE A"/>
    <property type="match status" value="1"/>
</dbReference>
<reference evidence="7 9" key="2">
    <citation type="journal article" date="2013" name="Nature">
        <title>Insights into bilaterian evolution from three spiralian genomes.</title>
        <authorList>
            <person name="Simakov O."/>
            <person name="Marletaz F."/>
            <person name="Cho S.J."/>
            <person name="Edsinger-Gonzales E."/>
            <person name="Havlak P."/>
            <person name="Hellsten U."/>
            <person name="Kuo D.H."/>
            <person name="Larsson T."/>
            <person name="Lv J."/>
            <person name="Arendt D."/>
            <person name="Savage R."/>
            <person name="Osoegawa K."/>
            <person name="de Jong P."/>
            <person name="Grimwood J."/>
            <person name="Chapman J.A."/>
            <person name="Shapiro H."/>
            <person name="Aerts A."/>
            <person name="Otillar R.P."/>
            <person name="Terry A.Y."/>
            <person name="Boore J.L."/>
            <person name="Grigoriev I.V."/>
            <person name="Lindberg D.R."/>
            <person name="Seaver E.C."/>
            <person name="Weisblat D.A."/>
            <person name="Putnam N.H."/>
            <person name="Rokhsar D.S."/>
        </authorList>
    </citation>
    <scope>NUCLEOTIDE SEQUENCE</scope>
    <source>
        <strain evidence="7 9">I ESC-2004</strain>
    </source>
</reference>
<dbReference type="Pfam" id="PF07669">
    <property type="entry name" value="Eco57I"/>
    <property type="match status" value="2"/>
</dbReference>
<dbReference type="InterPro" id="IPR029063">
    <property type="entry name" value="SAM-dependent_MTases_sf"/>
</dbReference>
<proteinExistence type="predicted"/>
<keyword evidence="2" id="KW-0489">Methyltransferase</keyword>
<feature type="domain" description="Type II methyltransferase M.TaqI-like" evidence="6">
    <location>
        <begin position="1"/>
        <end position="210"/>
    </location>
</feature>
<name>R7U1C4_CAPTE</name>
<feature type="non-terminal residue" evidence="7">
    <location>
        <position position="341"/>
    </location>
</feature>
<dbReference type="PROSITE" id="PS00092">
    <property type="entry name" value="N6_MTASE"/>
    <property type="match status" value="1"/>
</dbReference>
<dbReference type="HOGENOM" id="CLU_815284_0_0_1"/>
<dbReference type="GO" id="GO:0003676">
    <property type="term" value="F:nucleic acid binding"/>
    <property type="evidence" value="ECO:0007669"/>
    <property type="project" value="InterPro"/>
</dbReference>
<evidence type="ECO:0000256" key="1">
    <source>
        <dbReference type="ARBA" id="ARBA00011900"/>
    </source>
</evidence>
<evidence type="ECO:0000256" key="3">
    <source>
        <dbReference type="ARBA" id="ARBA00022679"/>
    </source>
</evidence>
<dbReference type="EnsemblMetazoa" id="CapteT212539">
    <property type="protein sequence ID" value="CapteP212539"/>
    <property type="gene ID" value="CapteG212539"/>
</dbReference>
<keyword evidence="3" id="KW-0808">Transferase</keyword>
<protein>
    <recommendedName>
        <fullName evidence="1">site-specific DNA-methyltransferase (adenine-specific)</fullName>
        <ecNumber evidence="1">2.1.1.72</ecNumber>
    </recommendedName>
</protein>
<dbReference type="EMBL" id="AMQN01047920">
    <property type="status" value="NOT_ANNOTATED_CDS"/>
    <property type="molecule type" value="Genomic_DNA"/>
</dbReference>
<dbReference type="EMBL" id="KB306498">
    <property type="protein sequence ID" value="ELT99779.1"/>
    <property type="molecule type" value="Genomic_DNA"/>
</dbReference>
<evidence type="ECO:0000256" key="4">
    <source>
        <dbReference type="ARBA" id="ARBA00022691"/>
    </source>
</evidence>
<reference evidence="9" key="1">
    <citation type="submission" date="2012-12" db="EMBL/GenBank/DDBJ databases">
        <authorList>
            <person name="Hellsten U."/>
            <person name="Grimwood J."/>
            <person name="Chapman J.A."/>
            <person name="Shapiro H."/>
            <person name="Aerts A."/>
            <person name="Otillar R.P."/>
            <person name="Terry A.Y."/>
            <person name="Boore J.L."/>
            <person name="Simakov O."/>
            <person name="Marletaz F."/>
            <person name="Cho S.-J."/>
            <person name="Edsinger-Gonzales E."/>
            <person name="Havlak P."/>
            <person name="Kuo D.-H."/>
            <person name="Larsson T."/>
            <person name="Lv J."/>
            <person name="Arendt D."/>
            <person name="Savage R."/>
            <person name="Osoegawa K."/>
            <person name="de Jong P."/>
            <person name="Lindberg D.R."/>
            <person name="Seaver E.C."/>
            <person name="Weisblat D.A."/>
            <person name="Putnam N.H."/>
            <person name="Grigoriev I.V."/>
            <person name="Rokhsar D.S."/>
        </authorList>
    </citation>
    <scope>NUCLEOTIDE SEQUENCE</scope>
    <source>
        <strain evidence="9">I ESC-2004</strain>
    </source>
</reference>
<dbReference type="AlphaFoldDB" id="R7U1C4"/>
<dbReference type="PRINTS" id="PR00507">
    <property type="entry name" value="N12N6MTFRASE"/>
</dbReference>
<feature type="domain" description="Type II methyltransferase M.TaqI-like" evidence="6">
    <location>
        <begin position="272"/>
        <end position="335"/>
    </location>
</feature>
<organism evidence="7">
    <name type="scientific">Capitella teleta</name>
    <name type="common">Polychaete worm</name>
    <dbReference type="NCBI Taxonomy" id="283909"/>
    <lineage>
        <taxon>Eukaryota</taxon>
        <taxon>Metazoa</taxon>
        <taxon>Spiralia</taxon>
        <taxon>Lophotrochozoa</taxon>
        <taxon>Annelida</taxon>
        <taxon>Polychaeta</taxon>
        <taxon>Sedentaria</taxon>
        <taxon>Scolecida</taxon>
        <taxon>Capitellidae</taxon>
        <taxon>Capitella</taxon>
    </lineage>
</organism>
<dbReference type="GO" id="GO:0009007">
    <property type="term" value="F:site-specific DNA-methyltransferase (adenine-specific) activity"/>
    <property type="evidence" value="ECO:0007669"/>
    <property type="project" value="UniProtKB-EC"/>
</dbReference>
<evidence type="ECO:0000256" key="2">
    <source>
        <dbReference type="ARBA" id="ARBA00022603"/>
    </source>
</evidence>
<accession>R7U1C4</accession>
<dbReference type="PANTHER" id="PTHR33841">
    <property type="entry name" value="DNA METHYLTRANSFERASE YEEA-RELATED"/>
    <property type="match status" value="1"/>
</dbReference>
<evidence type="ECO:0000259" key="6">
    <source>
        <dbReference type="Pfam" id="PF07669"/>
    </source>
</evidence>